<evidence type="ECO:0000313" key="1">
    <source>
        <dbReference type="EMBL" id="KGN93631.1"/>
    </source>
</evidence>
<keyword evidence="2" id="KW-1185">Reference proteome</keyword>
<evidence type="ECO:0008006" key="3">
    <source>
        <dbReference type="Google" id="ProtNLM"/>
    </source>
</evidence>
<evidence type="ECO:0000313" key="2">
    <source>
        <dbReference type="Proteomes" id="UP000030101"/>
    </source>
</evidence>
<sequence>MKIKQITTPHSGKSLLYFGGWGSTPESVGHLSLPDGTDYFAFYDYREVSPEELPPLERYEEIAVVGWSMGVWAISVLREHLPDRARLIAVCGTPYPMHDEWGIPDEIFRATLTNLDEMNRERFNRRMCGGRSLTALYNSFASRSTEDLREELTSVFEHQSSRLAGIASRYAPDKAPSPFHRAWIAEKDLIVPTPNQVRYWSHVGVDAKIIEGVGHYPFLSFRSWSELIYPLADTDR</sequence>
<reference evidence="1 2" key="1">
    <citation type="submission" date="2014-08" db="EMBL/GenBank/DDBJ databases">
        <title>Porphyromonas canoris strain:OH2762 Genome sequencing.</title>
        <authorList>
            <person name="Wallis C."/>
            <person name="Deusch O."/>
            <person name="O'Flynn C."/>
            <person name="Davis I."/>
            <person name="Jospin G."/>
            <person name="Darling A.E."/>
            <person name="Coil D.A."/>
            <person name="Alexiev A."/>
            <person name="Horsfall A."/>
            <person name="Kirkwood N."/>
            <person name="Harris S."/>
            <person name="Eisen J.A."/>
        </authorList>
    </citation>
    <scope>NUCLEOTIDE SEQUENCE [LARGE SCALE GENOMIC DNA]</scope>
    <source>
        <strain evidence="2">COT-108 OH2762</strain>
    </source>
</reference>
<dbReference type="SUPFAM" id="SSF53474">
    <property type="entry name" value="alpha/beta-Hydrolases"/>
    <property type="match status" value="1"/>
</dbReference>
<accession>A0ABR4XN55</accession>
<dbReference type="RefSeq" id="WP_036788240.1">
    <property type="nucleotide sequence ID" value="NZ_JQZV01000001.1"/>
</dbReference>
<dbReference type="InterPro" id="IPR029058">
    <property type="entry name" value="AB_hydrolase_fold"/>
</dbReference>
<gene>
    <name evidence="1" type="ORF">HQ43_00380</name>
</gene>
<comment type="caution">
    <text evidence="1">The sequence shown here is derived from an EMBL/GenBank/DDBJ whole genome shotgun (WGS) entry which is preliminary data.</text>
</comment>
<dbReference type="Pfam" id="PF04301">
    <property type="entry name" value="BioG"/>
    <property type="match status" value="1"/>
</dbReference>
<dbReference type="EMBL" id="JQZV01000001">
    <property type="protein sequence ID" value="KGN93631.1"/>
    <property type="molecule type" value="Genomic_DNA"/>
</dbReference>
<dbReference type="Gene3D" id="3.40.50.1820">
    <property type="entry name" value="alpha/beta hydrolase"/>
    <property type="match status" value="1"/>
</dbReference>
<protein>
    <recommendedName>
        <fullName evidence="3">Biotin synthesis protein BioG</fullName>
    </recommendedName>
</protein>
<organism evidence="1 2">
    <name type="scientific">Porphyromonas canoris</name>
    <dbReference type="NCBI Taxonomy" id="36875"/>
    <lineage>
        <taxon>Bacteria</taxon>
        <taxon>Pseudomonadati</taxon>
        <taxon>Bacteroidota</taxon>
        <taxon>Bacteroidia</taxon>
        <taxon>Bacteroidales</taxon>
        <taxon>Porphyromonadaceae</taxon>
        <taxon>Porphyromonas</taxon>
    </lineage>
</organism>
<name>A0ABR4XN55_9PORP</name>
<dbReference type="Proteomes" id="UP000030101">
    <property type="component" value="Unassembled WGS sequence"/>
</dbReference>
<proteinExistence type="predicted"/>
<dbReference type="InterPro" id="IPR007398">
    <property type="entry name" value="BioG"/>
</dbReference>